<name>A0AAV9PKD7_9PEZI</name>
<keyword evidence="1" id="KW-0472">Membrane</keyword>
<evidence type="ECO:0000313" key="4">
    <source>
        <dbReference type="Proteomes" id="UP001337655"/>
    </source>
</evidence>
<keyword evidence="2" id="KW-0732">Signal</keyword>
<comment type="caution">
    <text evidence="3">The sequence shown here is derived from an EMBL/GenBank/DDBJ whole genome shotgun (WGS) entry which is preliminary data.</text>
</comment>
<sequence>MPPTSTTYLRGHTLIIAILTLTRLATAVQLTFPNYPPDALPCLYGYAGFSGCVTESPTTDEIWSCLCWNIDDFIGKVGWCLRQHDSADVQTVWEHFNVSCTQAGAHLHYTAPMFINGPRRRFYPGDWIPLALLVVVVGIAGFLAILYGWKRPRNEHGTGSASELARGDDGRRLSVVQRVSHAPP</sequence>
<dbReference type="AlphaFoldDB" id="A0AAV9PKD7"/>
<proteinExistence type="predicted"/>
<evidence type="ECO:0000313" key="3">
    <source>
        <dbReference type="EMBL" id="KAK5174453.1"/>
    </source>
</evidence>
<accession>A0AAV9PKD7</accession>
<evidence type="ECO:0008006" key="5">
    <source>
        <dbReference type="Google" id="ProtNLM"/>
    </source>
</evidence>
<keyword evidence="1" id="KW-1133">Transmembrane helix</keyword>
<protein>
    <recommendedName>
        <fullName evidence="5">Extracellular membrane protein CFEM domain-containing protein</fullName>
    </recommendedName>
</protein>
<feature type="chain" id="PRO_5043698635" description="Extracellular membrane protein CFEM domain-containing protein" evidence="2">
    <location>
        <begin position="28"/>
        <end position="184"/>
    </location>
</feature>
<keyword evidence="1" id="KW-0812">Transmembrane</keyword>
<dbReference type="GeneID" id="89922881"/>
<reference evidence="3 4" key="1">
    <citation type="submission" date="2023-08" db="EMBL/GenBank/DDBJ databases">
        <title>Black Yeasts Isolated from many extreme environments.</title>
        <authorList>
            <person name="Coleine C."/>
            <person name="Stajich J.E."/>
            <person name="Selbmann L."/>
        </authorList>
    </citation>
    <scope>NUCLEOTIDE SEQUENCE [LARGE SCALE GENOMIC DNA]</scope>
    <source>
        <strain evidence="3 4">CCFEE 5935</strain>
    </source>
</reference>
<organism evidence="3 4">
    <name type="scientific">Saxophila tyrrhenica</name>
    <dbReference type="NCBI Taxonomy" id="1690608"/>
    <lineage>
        <taxon>Eukaryota</taxon>
        <taxon>Fungi</taxon>
        <taxon>Dikarya</taxon>
        <taxon>Ascomycota</taxon>
        <taxon>Pezizomycotina</taxon>
        <taxon>Dothideomycetes</taxon>
        <taxon>Dothideomycetidae</taxon>
        <taxon>Mycosphaerellales</taxon>
        <taxon>Extremaceae</taxon>
        <taxon>Saxophila</taxon>
    </lineage>
</organism>
<dbReference type="RefSeq" id="XP_064663122.1">
    <property type="nucleotide sequence ID" value="XM_064798795.1"/>
</dbReference>
<evidence type="ECO:0000256" key="1">
    <source>
        <dbReference type="SAM" id="Phobius"/>
    </source>
</evidence>
<dbReference type="Proteomes" id="UP001337655">
    <property type="component" value="Unassembled WGS sequence"/>
</dbReference>
<keyword evidence="4" id="KW-1185">Reference proteome</keyword>
<evidence type="ECO:0000256" key="2">
    <source>
        <dbReference type="SAM" id="SignalP"/>
    </source>
</evidence>
<feature type="signal peptide" evidence="2">
    <location>
        <begin position="1"/>
        <end position="27"/>
    </location>
</feature>
<gene>
    <name evidence="3" type="ORF">LTR77_001533</name>
</gene>
<dbReference type="EMBL" id="JAVRRT010000002">
    <property type="protein sequence ID" value="KAK5174453.1"/>
    <property type="molecule type" value="Genomic_DNA"/>
</dbReference>
<feature type="transmembrane region" description="Helical" evidence="1">
    <location>
        <begin position="127"/>
        <end position="149"/>
    </location>
</feature>